<dbReference type="Gene3D" id="3.30.390.50">
    <property type="entry name" value="CO dehydrogenase flavoprotein, C-terminal domain"/>
    <property type="match status" value="1"/>
</dbReference>
<organism evidence="5 6">
    <name type="scientific">Mycolicibacterium holsaticum</name>
    <dbReference type="NCBI Taxonomy" id="152142"/>
    <lineage>
        <taxon>Bacteria</taxon>
        <taxon>Bacillati</taxon>
        <taxon>Actinomycetota</taxon>
        <taxon>Actinomycetes</taxon>
        <taxon>Mycobacteriales</taxon>
        <taxon>Mycobacteriaceae</taxon>
        <taxon>Mycolicibacterium</taxon>
    </lineage>
</organism>
<dbReference type="GO" id="GO:0071949">
    <property type="term" value="F:FAD binding"/>
    <property type="evidence" value="ECO:0007669"/>
    <property type="project" value="InterPro"/>
</dbReference>
<keyword evidence="6" id="KW-1185">Reference proteome</keyword>
<accession>A0A1E3RT26</accession>
<gene>
    <name evidence="5" type="ORF">BHQ17_14850</name>
</gene>
<evidence type="ECO:0000256" key="2">
    <source>
        <dbReference type="ARBA" id="ARBA00022827"/>
    </source>
</evidence>
<dbReference type="Gene3D" id="3.30.43.10">
    <property type="entry name" value="Uridine Diphospho-n-acetylenolpyruvylglucosamine Reductase, domain 2"/>
    <property type="match status" value="1"/>
</dbReference>
<dbReference type="PANTHER" id="PTHR42659:SF2">
    <property type="entry name" value="XANTHINE DEHYDROGENASE SUBUNIT C-RELATED"/>
    <property type="match status" value="1"/>
</dbReference>
<dbReference type="InterPro" id="IPR036683">
    <property type="entry name" value="CO_DH_flav_C_dom_sf"/>
</dbReference>
<feature type="domain" description="FAD-binding PCMH-type" evidence="4">
    <location>
        <begin position="1"/>
        <end position="176"/>
    </location>
</feature>
<dbReference type="SUPFAM" id="SSF55447">
    <property type="entry name" value="CO dehydrogenase flavoprotein C-terminal domain-like"/>
    <property type="match status" value="1"/>
</dbReference>
<dbReference type="Proteomes" id="UP000094243">
    <property type="component" value="Unassembled WGS sequence"/>
</dbReference>
<protein>
    <recommendedName>
        <fullName evidence="4">FAD-binding PCMH-type domain-containing protein</fullName>
    </recommendedName>
</protein>
<reference evidence="6" key="1">
    <citation type="submission" date="2016-09" db="EMBL/GenBank/DDBJ databases">
        <authorList>
            <person name="Greninger A.L."/>
            <person name="Jerome K.R."/>
            <person name="Mcnair B."/>
            <person name="Wallis C."/>
            <person name="Fang F."/>
        </authorList>
    </citation>
    <scope>NUCLEOTIDE SEQUENCE [LARGE SCALE GENOMIC DNA]</scope>
    <source>
        <strain evidence="6">M7</strain>
    </source>
</reference>
<sequence>MLLKPFEYAVAASVDEAIQLLSAPDSRVLAGGATLINMMKLRVASPHRLVDIGSLADLKQIVVGDDGSLQLGAGVTFTEMLASETVRAHRPILRHVAATLADVQVRNRATVGGNVCHNDVNNNLPPLMLAVGASMTVVGADGERQVPADEFFIAPFWTAVGPGELLTKIVIPPRPPRRSDGWAALRVGADGPGIVNAAATRIGDGVRIAFGGVASRPVAVSAAAEPDEIRAAIADANISPPPDVHATTEYKRHLAGVLGLRAAQQALSETEAL</sequence>
<dbReference type="GO" id="GO:0016491">
    <property type="term" value="F:oxidoreductase activity"/>
    <property type="evidence" value="ECO:0007669"/>
    <property type="project" value="UniProtKB-KW"/>
</dbReference>
<dbReference type="AlphaFoldDB" id="A0A1E3RT26"/>
<dbReference type="InterPro" id="IPR051312">
    <property type="entry name" value="Diverse_Substr_Oxidored"/>
</dbReference>
<dbReference type="Pfam" id="PF00941">
    <property type="entry name" value="FAD_binding_5"/>
    <property type="match status" value="1"/>
</dbReference>
<dbReference type="InterPro" id="IPR016169">
    <property type="entry name" value="FAD-bd_PCMH_sub2"/>
</dbReference>
<dbReference type="FunFam" id="3.30.465.10:FF:000017">
    <property type="entry name" value="Xanthine dehydrogenase, FAD binding subunit"/>
    <property type="match status" value="1"/>
</dbReference>
<dbReference type="InterPro" id="IPR036318">
    <property type="entry name" value="FAD-bd_PCMH-like_sf"/>
</dbReference>
<dbReference type="SUPFAM" id="SSF56176">
    <property type="entry name" value="FAD-binding/transporter-associated domain-like"/>
    <property type="match status" value="1"/>
</dbReference>
<evidence type="ECO:0000256" key="1">
    <source>
        <dbReference type="ARBA" id="ARBA00022630"/>
    </source>
</evidence>
<dbReference type="OrthoDB" id="9793944at2"/>
<dbReference type="Gene3D" id="3.30.465.10">
    <property type="match status" value="1"/>
</dbReference>
<dbReference type="PANTHER" id="PTHR42659">
    <property type="entry name" value="XANTHINE DEHYDROGENASE SUBUNIT C-RELATED"/>
    <property type="match status" value="1"/>
</dbReference>
<comment type="caution">
    <text evidence="5">The sequence shown here is derived from an EMBL/GenBank/DDBJ whole genome shotgun (WGS) entry which is preliminary data.</text>
</comment>
<keyword evidence="2" id="KW-0274">FAD</keyword>
<dbReference type="PROSITE" id="PS51387">
    <property type="entry name" value="FAD_PCMH"/>
    <property type="match status" value="1"/>
</dbReference>
<evidence type="ECO:0000256" key="3">
    <source>
        <dbReference type="ARBA" id="ARBA00023002"/>
    </source>
</evidence>
<dbReference type="SMART" id="SM01092">
    <property type="entry name" value="CO_deh_flav_C"/>
    <property type="match status" value="1"/>
</dbReference>
<dbReference type="EMBL" id="MIGZ01000082">
    <property type="protein sequence ID" value="ODQ93004.1"/>
    <property type="molecule type" value="Genomic_DNA"/>
</dbReference>
<keyword evidence="1" id="KW-0285">Flavoprotein</keyword>
<evidence type="ECO:0000313" key="5">
    <source>
        <dbReference type="EMBL" id="ODQ93004.1"/>
    </source>
</evidence>
<dbReference type="InterPro" id="IPR016167">
    <property type="entry name" value="FAD-bd_PCMH_sub1"/>
</dbReference>
<dbReference type="InterPro" id="IPR016166">
    <property type="entry name" value="FAD-bd_PCMH"/>
</dbReference>
<evidence type="ECO:0000313" key="6">
    <source>
        <dbReference type="Proteomes" id="UP000094243"/>
    </source>
</evidence>
<dbReference type="InterPro" id="IPR002346">
    <property type="entry name" value="Mopterin_DH_FAD-bd"/>
</dbReference>
<proteinExistence type="predicted"/>
<dbReference type="RefSeq" id="WP_069405934.1">
    <property type="nucleotide sequence ID" value="NZ_JBHRZJ010000011.1"/>
</dbReference>
<keyword evidence="3" id="KW-0560">Oxidoreductase</keyword>
<name>A0A1E3RT26_9MYCO</name>
<evidence type="ECO:0000259" key="4">
    <source>
        <dbReference type="PROSITE" id="PS51387"/>
    </source>
</evidence>
<dbReference type="InterPro" id="IPR005107">
    <property type="entry name" value="CO_DH_flav_C"/>
</dbReference>